<organism evidence="2 3">
    <name type="scientific">Cimex lectularius</name>
    <name type="common">Bed bug</name>
    <name type="synonym">Acanthia lectularia</name>
    <dbReference type="NCBI Taxonomy" id="79782"/>
    <lineage>
        <taxon>Eukaryota</taxon>
        <taxon>Metazoa</taxon>
        <taxon>Ecdysozoa</taxon>
        <taxon>Arthropoda</taxon>
        <taxon>Hexapoda</taxon>
        <taxon>Insecta</taxon>
        <taxon>Pterygota</taxon>
        <taxon>Neoptera</taxon>
        <taxon>Paraneoptera</taxon>
        <taxon>Hemiptera</taxon>
        <taxon>Heteroptera</taxon>
        <taxon>Panheteroptera</taxon>
        <taxon>Cimicomorpha</taxon>
        <taxon>Cimicidae</taxon>
        <taxon>Cimex</taxon>
    </lineage>
</organism>
<accession>A0A8I6RFG1</accession>
<proteinExistence type="predicted"/>
<name>A0A8I6RFG1_CIMLE</name>
<sequence length="416" mass="48432">MDNWWNKRFSLLYQTQLYADITLVIHSKNGRCEKKILAHKIVLFAASQILQEKIRKSLNDVLELEEDPNIFQCYLELIYCGIYKFNSINEAIDLFKCGTRYRSSDVTKYCLNYLKEHLAASCIPDCFELSLQFNLVDLQEVCLRVIKENAEIVLHLLNSNSMNMKMLNILLDLKELSISEYDFFKITSNWIKTYIRKIDETRRHEVYKQILPKFCFFGMTREEFVNGPIKSGLLEKHQSLSILCNLILRQESLLPMPDGFSTTRRKLLRRNPFILHEAKLKDLHLSSESLANKVLFEVDKTIEITSFSVFTRNDSSGTYMGWVKVLLGVQGLMTKIIAEKKGTFSCNSVYTLQLGSQFKIKKGLLYELEIKISDGKYRYWNVTNLCGKTESVQFKFYKHPMYLTGLLPICSIGYVC</sequence>
<dbReference type="EnsemblMetazoa" id="XM_014387329.2">
    <property type="protein sequence ID" value="XP_014242815.1"/>
    <property type="gene ID" value="LOC106662890"/>
</dbReference>
<feature type="domain" description="BTB" evidence="1">
    <location>
        <begin position="19"/>
        <end position="87"/>
    </location>
</feature>
<dbReference type="KEGG" id="clec:106662890"/>
<protein>
    <recommendedName>
        <fullName evidence="1">BTB domain-containing protein</fullName>
    </recommendedName>
</protein>
<dbReference type="GeneID" id="106662890"/>
<dbReference type="GO" id="GO:0005829">
    <property type="term" value="C:cytosol"/>
    <property type="evidence" value="ECO:0007669"/>
    <property type="project" value="TreeGrafter"/>
</dbReference>
<dbReference type="PANTHER" id="PTHR45774">
    <property type="entry name" value="BTB/POZ DOMAIN-CONTAINING"/>
    <property type="match status" value="1"/>
</dbReference>
<dbReference type="OMA" id="HSKNGRC"/>
<evidence type="ECO:0000313" key="2">
    <source>
        <dbReference type="EnsemblMetazoa" id="XP_014242815.1"/>
    </source>
</evidence>
<dbReference type="SUPFAM" id="SSF54695">
    <property type="entry name" value="POZ domain"/>
    <property type="match status" value="1"/>
</dbReference>
<dbReference type="PROSITE" id="PS50097">
    <property type="entry name" value="BTB"/>
    <property type="match status" value="1"/>
</dbReference>
<evidence type="ECO:0000259" key="1">
    <source>
        <dbReference type="PROSITE" id="PS50097"/>
    </source>
</evidence>
<dbReference type="CDD" id="cd18186">
    <property type="entry name" value="BTB_POZ_ZBTB_KLHL-like"/>
    <property type="match status" value="1"/>
</dbReference>
<reference evidence="2" key="1">
    <citation type="submission" date="2022-01" db="UniProtKB">
        <authorList>
            <consortium name="EnsemblMetazoa"/>
        </authorList>
    </citation>
    <scope>IDENTIFICATION</scope>
</reference>
<keyword evidence="3" id="KW-1185">Reference proteome</keyword>
<dbReference type="PANTHER" id="PTHR45774:SF4">
    <property type="entry name" value="AXUNDEAD, ISOFORM F"/>
    <property type="match status" value="1"/>
</dbReference>
<dbReference type="RefSeq" id="XP_014242815.1">
    <property type="nucleotide sequence ID" value="XM_014387329.2"/>
</dbReference>
<dbReference type="Gene3D" id="3.30.710.10">
    <property type="entry name" value="Potassium Channel Kv1.1, Chain A"/>
    <property type="match status" value="1"/>
</dbReference>
<dbReference type="GO" id="GO:0022008">
    <property type="term" value="P:neurogenesis"/>
    <property type="evidence" value="ECO:0007669"/>
    <property type="project" value="TreeGrafter"/>
</dbReference>
<dbReference type="InterPro" id="IPR000210">
    <property type="entry name" value="BTB/POZ_dom"/>
</dbReference>
<dbReference type="AlphaFoldDB" id="A0A8I6RFG1"/>
<dbReference type="Proteomes" id="UP000494040">
    <property type="component" value="Unassembled WGS sequence"/>
</dbReference>
<evidence type="ECO:0000313" key="3">
    <source>
        <dbReference type="Proteomes" id="UP000494040"/>
    </source>
</evidence>
<dbReference type="Pfam" id="PF00651">
    <property type="entry name" value="BTB"/>
    <property type="match status" value="1"/>
</dbReference>
<dbReference type="InterPro" id="IPR011333">
    <property type="entry name" value="SKP1/BTB/POZ_sf"/>
</dbReference>